<evidence type="ECO:0000256" key="9">
    <source>
        <dbReference type="PIRSR" id="PIRSR036696-1"/>
    </source>
</evidence>
<accession>A0A821S4R8</accession>
<dbReference type="PANTHER" id="PTHR45892">
    <property type="entry name" value="AMINOACYLASE-1"/>
    <property type="match status" value="1"/>
</dbReference>
<feature type="binding site" evidence="10">
    <location>
        <position position="89"/>
    </location>
    <ligand>
        <name>Zn(2+)</name>
        <dbReference type="ChEBI" id="CHEBI:29105"/>
        <label>1</label>
    </ligand>
</feature>
<dbReference type="GO" id="GO:0005737">
    <property type="term" value="C:cytoplasm"/>
    <property type="evidence" value="ECO:0007669"/>
    <property type="project" value="UniProtKB-SubCell"/>
</dbReference>
<dbReference type="InterPro" id="IPR010159">
    <property type="entry name" value="N-acyl_aa_amidohydrolase"/>
</dbReference>
<dbReference type="GO" id="GO:0004046">
    <property type="term" value="F:aminoacylase activity"/>
    <property type="evidence" value="ECO:0007669"/>
    <property type="project" value="UniProtKB-EC"/>
</dbReference>
<evidence type="ECO:0000256" key="2">
    <source>
        <dbReference type="ARBA" id="ARBA00006247"/>
    </source>
</evidence>
<evidence type="ECO:0000256" key="7">
    <source>
        <dbReference type="ARBA" id="ARBA00022833"/>
    </source>
</evidence>
<comment type="similarity">
    <text evidence="2">Belongs to the peptidase M20A family.</text>
</comment>
<dbReference type="InterPro" id="IPR036264">
    <property type="entry name" value="Bact_exopeptidase_dim_dom"/>
</dbReference>
<evidence type="ECO:0000256" key="8">
    <source>
        <dbReference type="ARBA" id="ARBA00029656"/>
    </source>
</evidence>
<keyword evidence="5 10" id="KW-0479">Metal-binding</keyword>
<keyword evidence="6" id="KW-0378">Hydrolase</keyword>
<dbReference type="PROSITE" id="PS00758">
    <property type="entry name" value="ARGE_DAPE_CPG2_1"/>
    <property type="match status" value="1"/>
</dbReference>
<keyword evidence="4" id="KW-0963">Cytoplasm</keyword>
<evidence type="ECO:0000256" key="6">
    <source>
        <dbReference type="ARBA" id="ARBA00022801"/>
    </source>
</evidence>
<proteinExistence type="inferred from homology"/>
<feature type="active site" description="Proton acceptor" evidence="9">
    <location>
        <position position="155"/>
    </location>
</feature>
<dbReference type="FunFam" id="3.30.70.360:FF:000005">
    <property type="entry name" value="Putative Aminoacylase-1"/>
    <property type="match status" value="1"/>
</dbReference>
<feature type="binding site" evidence="10">
    <location>
        <position position="156"/>
    </location>
    <ligand>
        <name>Zn(2+)</name>
        <dbReference type="ChEBI" id="CHEBI:29105"/>
        <label>2</label>
    </ligand>
</feature>
<dbReference type="EC" id="3.5.1.14" evidence="3"/>
<gene>
    <name evidence="12" type="ORF">PMACD_LOCUS6999</name>
</gene>
<evidence type="ECO:0000256" key="1">
    <source>
        <dbReference type="ARBA" id="ARBA00004496"/>
    </source>
</evidence>
<dbReference type="InterPro" id="IPR001261">
    <property type="entry name" value="ArgE/DapE_CS"/>
</dbReference>
<dbReference type="InterPro" id="IPR052083">
    <property type="entry name" value="Aminoacylase-1_M20A"/>
</dbReference>
<dbReference type="GO" id="GO:0046872">
    <property type="term" value="F:metal ion binding"/>
    <property type="evidence" value="ECO:0007669"/>
    <property type="project" value="UniProtKB-KW"/>
</dbReference>
<evidence type="ECO:0000256" key="4">
    <source>
        <dbReference type="ARBA" id="ARBA00022490"/>
    </source>
</evidence>
<dbReference type="Gene3D" id="1.10.150.900">
    <property type="match status" value="1"/>
</dbReference>
<dbReference type="NCBIfam" id="TIGR01880">
    <property type="entry name" value="Ac-peptdase-euk"/>
    <property type="match status" value="1"/>
</dbReference>
<feature type="active site" evidence="9">
    <location>
        <position position="91"/>
    </location>
</feature>
<dbReference type="Pfam" id="PF01546">
    <property type="entry name" value="Peptidase_M20"/>
    <property type="match status" value="1"/>
</dbReference>
<dbReference type="Gene3D" id="3.40.630.10">
    <property type="entry name" value="Zn peptidases"/>
    <property type="match status" value="1"/>
</dbReference>
<feature type="domain" description="Peptidase M20 dimerisation" evidence="11">
    <location>
        <begin position="196"/>
        <end position="308"/>
    </location>
</feature>
<dbReference type="AlphaFoldDB" id="A0A821S4R8"/>
<feature type="binding site" evidence="10">
    <location>
        <position position="381"/>
    </location>
    <ligand>
        <name>Zn(2+)</name>
        <dbReference type="ChEBI" id="CHEBI:29105"/>
        <label>2</label>
    </ligand>
</feature>
<dbReference type="GO" id="GO:0006520">
    <property type="term" value="P:amino acid metabolic process"/>
    <property type="evidence" value="ECO:0007669"/>
    <property type="project" value="InterPro"/>
</dbReference>
<reference evidence="12" key="1">
    <citation type="submission" date="2021-02" db="EMBL/GenBank/DDBJ databases">
        <authorList>
            <person name="Steward A R."/>
        </authorList>
    </citation>
    <scope>NUCLEOTIDE SEQUENCE</scope>
</reference>
<dbReference type="SUPFAM" id="SSF55031">
    <property type="entry name" value="Bacterial exopeptidase dimerisation domain"/>
    <property type="match status" value="1"/>
</dbReference>
<dbReference type="Gene3D" id="3.30.70.360">
    <property type="match status" value="1"/>
</dbReference>
<keyword evidence="7 10" id="KW-0862">Zinc</keyword>
<evidence type="ECO:0000259" key="11">
    <source>
        <dbReference type="Pfam" id="PF07687"/>
    </source>
</evidence>
<dbReference type="SUPFAM" id="SSF53187">
    <property type="entry name" value="Zn-dependent exopeptidases"/>
    <property type="match status" value="1"/>
</dbReference>
<feature type="binding site" evidence="10">
    <location>
        <position position="183"/>
    </location>
    <ligand>
        <name>Zn(2+)</name>
        <dbReference type="ChEBI" id="CHEBI:29105"/>
        <label>1</label>
    </ligand>
</feature>
<dbReference type="EMBL" id="CAJOBZ010000016">
    <property type="protein sequence ID" value="CAF4850470.1"/>
    <property type="molecule type" value="Genomic_DNA"/>
</dbReference>
<dbReference type="Pfam" id="PF07687">
    <property type="entry name" value="M20_dimer"/>
    <property type="match status" value="1"/>
</dbReference>
<dbReference type="InterPro" id="IPR011650">
    <property type="entry name" value="Peptidase_M20_dimer"/>
</dbReference>
<keyword evidence="13" id="KW-1185">Reference proteome</keyword>
<dbReference type="PANTHER" id="PTHR45892:SF1">
    <property type="entry name" value="AMINOACYLASE-1"/>
    <property type="match status" value="1"/>
</dbReference>
<comment type="cofactor">
    <cofactor evidence="10">
        <name>Zn(2+)</name>
        <dbReference type="ChEBI" id="CHEBI:29105"/>
    </cofactor>
    <text evidence="10">Binds 2 Zn(2+) ions per subunit.</text>
</comment>
<evidence type="ECO:0000313" key="12">
    <source>
        <dbReference type="EMBL" id="CAF4850470.1"/>
    </source>
</evidence>
<name>A0A821S4R8_9NEOP</name>
<dbReference type="Proteomes" id="UP000663880">
    <property type="component" value="Unassembled WGS sequence"/>
</dbReference>
<protein>
    <recommendedName>
        <fullName evidence="3">N-acyl-aliphatic-L-amino acid amidohydrolase</fullName>
        <ecNumber evidence="3">3.5.1.14</ecNumber>
    </recommendedName>
    <alternativeName>
        <fullName evidence="8">N-acyl-L-amino-acid amidohydrolase</fullName>
    </alternativeName>
</protein>
<dbReference type="InterPro" id="IPR002933">
    <property type="entry name" value="Peptidase_M20"/>
</dbReference>
<evidence type="ECO:0000256" key="5">
    <source>
        <dbReference type="ARBA" id="ARBA00022723"/>
    </source>
</evidence>
<dbReference type="FunFam" id="3.40.630.10:FF:000019">
    <property type="entry name" value="Aminoacylase 1"/>
    <property type="match status" value="1"/>
</dbReference>
<dbReference type="CDD" id="cd05646">
    <property type="entry name" value="M20_AcylaseI_like"/>
    <property type="match status" value="1"/>
</dbReference>
<evidence type="ECO:0000256" key="3">
    <source>
        <dbReference type="ARBA" id="ARBA00011913"/>
    </source>
</evidence>
<feature type="binding site" evidence="10">
    <location>
        <position position="121"/>
    </location>
    <ligand>
        <name>Zn(2+)</name>
        <dbReference type="ChEBI" id="CHEBI:29105"/>
        <label>2</label>
    </ligand>
</feature>
<organism evidence="12 13">
    <name type="scientific">Pieris macdunnoughi</name>
    <dbReference type="NCBI Taxonomy" id="345717"/>
    <lineage>
        <taxon>Eukaryota</taxon>
        <taxon>Metazoa</taxon>
        <taxon>Ecdysozoa</taxon>
        <taxon>Arthropoda</taxon>
        <taxon>Hexapoda</taxon>
        <taxon>Insecta</taxon>
        <taxon>Pterygota</taxon>
        <taxon>Neoptera</taxon>
        <taxon>Endopterygota</taxon>
        <taxon>Lepidoptera</taxon>
        <taxon>Glossata</taxon>
        <taxon>Ditrysia</taxon>
        <taxon>Papilionoidea</taxon>
        <taxon>Pieridae</taxon>
        <taxon>Pierinae</taxon>
        <taxon>Pieris</taxon>
    </lineage>
</organism>
<evidence type="ECO:0000256" key="10">
    <source>
        <dbReference type="PIRSR" id="PIRSR036696-2"/>
    </source>
</evidence>
<evidence type="ECO:0000313" key="13">
    <source>
        <dbReference type="Proteomes" id="UP000663880"/>
    </source>
</evidence>
<sequence>MMATNGLLPSTQGNVASDDEAVRNLQEYLRIKSVHPNVNYEECLVYLRGQAAQLGLPVQVFEVVPHKPILVMTWEGQEPALPSILLNSHMDVVPVFEKSWTYPPFEGRVVDGVIYGRGVQDMKSVAVQYLESIKRLKNKGITFKRTIHLSFVPDEEVGGDQGMAQFVKSEHYKKLNIGFALDEGLASPTDHYVVYNGERSIWHVRVICPGMSGHGSLLLPDNCGEKMRFIIDKFMDLRQESKKKLEENPQLTIGDITSINLTMLKGGIQENVIPEKLTVSFDLRLALSVDFVEFENMIKDWCTKAGANVTYEFVQKDDYVLPTPTDSSNGYWMAFKTTIEQLDIPLDLRTFPGGTDSRFIRKTGVPALGFSPMRRTPPGLHEHNESLQISVFLEGIKTYEAVIPAIANV</sequence>
<dbReference type="PIRSF" id="PIRSF036696">
    <property type="entry name" value="ACY-1"/>
    <property type="match status" value="1"/>
</dbReference>
<comment type="subcellular location">
    <subcellularLocation>
        <location evidence="1">Cytoplasm</location>
    </subcellularLocation>
</comment>
<comment type="caution">
    <text evidence="12">The sequence shown here is derived from an EMBL/GenBank/DDBJ whole genome shotgun (WGS) entry which is preliminary data.</text>
</comment>
<dbReference type="OrthoDB" id="3064516at2759"/>
<feature type="binding site" evidence="10">
    <location>
        <position position="121"/>
    </location>
    <ligand>
        <name>Zn(2+)</name>
        <dbReference type="ChEBI" id="CHEBI:29105"/>
        <label>1</label>
    </ligand>
</feature>